<dbReference type="Proteomes" id="UP000471501">
    <property type="component" value="Unassembled WGS sequence"/>
</dbReference>
<reference evidence="2 3" key="1">
    <citation type="submission" date="2019-12" db="EMBL/GenBank/DDBJ databases">
        <authorList>
            <person name="Kim Y.S."/>
        </authorList>
    </citation>
    <scope>NUCLEOTIDE SEQUENCE [LARGE SCALE GENOMIC DNA]</scope>
    <source>
        <strain evidence="2 3">GA093</strain>
    </source>
</reference>
<sequence length="205" mass="24249">MYNEWLETKKEFRGGLILSSIMVFALLIWPGNKIDTSQENFIRETVILQSKPFFDEESHGKSGTEHFVKLNFTGDKREYRITGIDYNFLRYDDFIQIDSGDTLEIARTSNKIHSLSKNGFNYLNYTKAETNRGLVIYFIGYLFIPIIPICIFVQFFKKRPYYRYKNKLYPIQFDIITFIIFTATIIILTLNMPHFQIISSGEFYK</sequence>
<dbReference type="RefSeq" id="WP_160373304.1">
    <property type="nucleotide sequence ID" value="NZ_WSTB01000002.1"/>
</dbReference>
<comment type="caution">
    <text evidence="2">The sequence shown here is derived from an EMBL/GenBank/DDBJ whole genome shotgun (WGS) entry which is preliminary data.</text>
</comment>
<proteinExistence type="predicted"/>
<accession>A0A6I4NNW6</accession>
<feature type="transmembrane region" description="Helical" evidence="1">
    <location>
        <begin position="134"/>
        <end position="156"/>
    </location>
</feature>
<feature type="transmembrane region" description="Helical" evidence="1">
    <location>
        <begin position="12"/>
        <end position="31"/>
    </location>
</feature>
<evidence type="ECO:0000313" key="2">
    <source>
        <dbReference type="EMBL" id="MWB93369.1"/>
    </source>
</evidence>
<dbReference type="EMBL" id="WSTB01000002">
    <property type="protein sequence ID" value="MWB93369.1"/>
    <property type="molecule type" value="Genomic_DNA"/>
</dbReference>
<name>A0A6I4NNW6_9FLAO</name>
<protein>
    <submittedName>
        <fullName evidence="2">Uncharacterized protein</fullName>
    </submittedName>
</protein>
<evidence type="ECO:0000256" key="1">
    <source>
        <dbReference type="SAM" id="Phobius"/>
    </source>
</evidence>
<gene>
    <name evidence="2" type="ORF">GON26_03285</name>
</gene>
<keyword evidence="1" id="KW-0812">Transmembrane</keyword>
<evidence type="ECO:0000313" key="3">
    <source>
        <dbReference type="Proteomes" id="UP000471501"/>
    </source>
</evidence>
<organism evidence="2 3">
    <name type="scientific">Flavobacterium hydrocarbonoxydans</name>
    <dbReference type="NCBI Taxonomy" id="2683249"/>
    <lineage>
        <taxon>Bacteria</taxon>
        <taxon>Pseudomonadati</taxon>
        <taxon>Bacteroidota</taxon>
        <taxon>Flavobacteriia</taxon>
        <taxon>Flavobacteriales</taxon>
        <taxon>Flavobacteriaceae</taxon>
        <taxon>Flavobacterium</taxon>
    </lineage>
</organism>
<keyword evidence="1" id="KW-1133">Transmembrane helix</keyword>
<dbReference type="AlphaFoldDB" id="A0A6I4NNW6"/>
<keyword evidence="3" id="KW-1185">Reference proteome</keyword>
<keyword evidence="1" id="KW-0472">Membrane</keyword>
<feature type="transmembrane region" description="Helical" evidence="1">
    <location>
        <begin position="168"/>
        <end position="190"/>
    </location>
</feature>